<organism evidence="21">
    <name type="scientific">Reticulitermes speratus</name>
    <dbReference type="NCBI Taxonomy" id="60591"/>
    <lineage>
        <taxon>Eukaryota</taxon>
        <taxon>Metazoa</taxon>
        <taxon>Ecdysozoa</taxon>
        <taxon>Arthropoda</taxon>
        <taxon>Hexapoda</taxon>
        <taxon>Insecta</taxon>
        <taxon>Pterygota</taxon>
        <taxon>Neoptera</taxon>
        <taxon>Polyneoptera</taxon>
        <taxon>Dictyoptera</taxon>
        <taxon>Blattodea</taxon>
        <taxon>Blattoidea</taxon>
        <taxon>Termitoidae</taxon>
        <taxon>Rhinotermitidae</taxon>
        <taxon>Reticulitermes</taxon>
        <taxon>Frontotermes</taxon>
    </lineage>
</organism>
<evidence type="ECO:0000256" key="4">
    <source>
        <dbReference type="ARBA" id="ARBA00004123"/>
    </source>
</evidence>
<dbReference type="GO" id="GO:0032259">
    <property type="term" value="P:methylation"/>
    <property type="evidence" value="ECO:0007669"/>
    <property type="project" value="UniProtKB-KW"/>
</dbReference>
<name>A0A2Z5TU25_9NEOP</name>
<keyword evidence="9 21" id="KW-0489">Methyltransferase</keyword>
<keyword evidence="12" id="KW-0227">DNA damage</keyword>
<evidence type="ECO:0000256" key="18">
    <source>
        <dbReference type="ARBA" id="ARBA00031621"/>
    </source>
</evidence>
<gene>
    <name evidence="21" type="primary">RsMGMT</name>
</gene>
<dbReference type="InterPro" id="IPR014048">
    <property type="entry name" value="MethylDNA_cys_MeTrfase_DNA-bd"/>
</dbReference>
<evidence type="ECO:0000256" key="10">
    <source>
        <dbReference type="ARBA" id="ARBA00022679"/>
    </source>
</evidence>
<keyword evidence="10 21" id="KW-0808">Transferase</keyword>
<reference evidence="21" key="1">
    <citation type="journal article" date="2016" name="PLoS ONE">
        <title>Caste-Specific and Sex-Specific Expression of Chemoreceptor Genes in a Termite.</title>
        <authorList>
            <person name="Mitaka Y."/>
            <person name="Kobayashi K."/>
            <person name="Mikheyev A."/>
            <person name="Tin M.M.Y."/>
            <person name="Watanabe Y."/>
            <person name="Matsuura K."/>
        </authorList>
    </citation>
    <scope>NUCLEOTIDE SEQUENCE</scope>
</reference>
<dbReference type="AlphaFoldDB" id="A0A2Z5TU25"/>
<comment type="catalytic activity">
    <reaction evidence="1">
        <text>a 4-O-methyl-thymidine in DNA + L-cysteinyl-[protein] = a thymidine in DNA + S-methyl-L-cysteinyl-[protein]</text>
        <dbReference type="Rhea" id="RHEA:53428"/>
        <dbReference type="Rhea" id="RHEA-COMP:10131"/>
        <dbReference type="Rhea" id="RHEA-COMP:10132"/>
        <dbReference type="Rhea" id="RHEA-COMP:13555"/>
        <dbReference type="Rhea" id="RHEA-COMP:13556"/>
        <dbReference type="ChEBI" id="CHEBI:29950"/>
        <dbReference type="ChEBI" id="CHEBI:82612"/>
        <dbReference type="ChEBI" id="CHEBI:137386"/>
        <dbReference type="ChEBI" id="CHEBI:137387"/>
        <dbReference type="EC" id="2.1.1.63"/>
    </reaction>
</comment>
<evidence type="ECO:0000256" key="9">
    <source>
        <dbReference type="ARBA" id="ARBA00022603"/>
    </source>
</evidence>
<keyword evidence="11" id="KW-0479">Metal-binding</keyword>
<comment type="similarity">
    <text evidence="5">Belongs to the MGMT family.</text>
</comment>
<dbReference type="NCBIfam" id="TIGR00589">
    <property type="entry name" value="ogt"/>
    <property type="match status" value="1"/>
</dbReference>
<comment type="cofactor">
    <cofactor evidence="2">
        <name>Zn(2+)</name>
        <dbReference type="ChEBI" id="CHEBI:29105"/>
    </cofactor>
</comment>
<evidence type="ECO:0000256" key="17">
    <source>
        <dbReference type="ARBA" id="ARBA00030795"/>
    </source>
</evidence>
<keyword evidence="14" id="KW-0238">DNA-binding</keyword>
<dbReference type="CDD" id="cd06445">
    <property type="entry name" value="ATase"/>
    <property type="match status" value="1"/>
</dbReference>
<evidence type="ECO:0000256" key="2">
    <source>
        <dbReference type="ARBA" id="ARBA00001947"/>
    </source>
</evidence>
<dbReference type="FunFam" id="1.10.10.10:FF:000214">
    <property type="entry name" value="Methylated-DNA--protein-cysteine methyltransferase"/>
    <property type="match status" value="1"/>
</dbReference>
<dbReference type="EC" id="2.1.1.63" evidence="6"/>
<dbReference type="GO" id="GO:0046872">
    <property type="term" value="F:metal ion binding"/>
    <property type="evidence" value="ECO:0007669"/>
    <property type="project" value="UniProtKB-KW"/>
</dbReference>
<dbReference type="GO" id="GO:0005654">
    <property type="term" value="C:nucleoplasm"/>
    <property type="evidence" value="ECO:0007669"/>
    <property type="project" value="TreeGrafter"/>
</dbReference>
<dbReference type="InterPro" id="IPR001497">
    <property type="entry name" value="MethylDNA_cys_MeTrfase_AS"/>
</dbReference>
<evidence type="ECO:0000256" key="12">
    <source>
        <dbReference type="ARBA" id="ARBA00022763"/>
    </source>
</evidence>
<dbReference type="PANTHER" id="PTHR46460:SF1">
    <property type="entry name" value="METHYLATED-DNA--PROTEIN-CYSTEINE METHYLTRANSFERASE"/>
    <property type="match status" value="1"/>
</dbReference>
<evidence type="ECO:0000256" key="8">
    <source>
        <dbReference type="ARBA" id="ARBA00022553"/>
    </source>
</evidence>
<accession>A0A2Z5TU25</accession>
<evidence type="ECO:0000256" key="14">
    <source>
        <dbReference type="ARBA" id="ARBA00023125"/>
    </source>
</evidence>
<comment type="catalytic activity">
    <reaction evidence="19">
        <text>a 6-O-methyl-2'-deoxyguanosine in DNA + L-cysteinyl-[protein] = S-methyl-L-cysteinyl-[protein] + a 2'-deoxyguanosine in DNA</text>
        <dbReference type="Rhea" id="RHEA:24000"/>
        <dbReference type="Rhea" id="RHEA-COMP:10131"/>
        <dbReference type="Rhea" id="RHEA-COMP:10132"/>
        <dbReference type="Rhea" id="RHEA-COMP:11367"/>
        <dbReference type="Rhea" id="RHEA-COMP:11368"/>
        <dbReference type="ChEBI" id="CHEBI:29950"/>
        <dbReference type="ChEBI" id="CHEBI:82612"/>
        <dbReference type="ChEBI" id="CHEBI:85445"/>
        <dbReference type="ChEBI" id="CHEBI:85448"/>
        <dbReference type="EC" id="2.1.1.63"/>
    </reaction>
</comment>
<evidence type="ECO:0000256" key="6">
    <source>
        <dbReference type="ARBA" id="ARBA00011918"/>
    </source>
</evidence>
<protein>
    <recommendedName>
        <fullName evidence="7">Methylated-DNA--protein-cysteine methyltransferase</fullName>
        <ecNumber evidence="6">2.1.1.63</ecNumber>
    </recommendedName>
    <alternativeName>
        <fullName evidence="17">6-O-methylguanine-DNA methyltransferase</fullName>
    </alternativeName>
    <alternativeName>
        <fullName evidence="18">O-6-methylguanine-DNA-alkyltransferase</fullName>
    </alternativeName>
</protein>
<dbReference type="PANTHER" id="PTHR46460">
    <property type="entry name" value="METHYLATED-DNA--PROTEIN-CYSTEINE METHYLTRANSFERASE"/>
    <property type="match status" value="1"/>
</dbReference>
<dbReference type="InterPro" id="IPR036631">
    <property type="entry name" value="MGMT_N_sf"/>
</dbReference>
<keyword evidence="8" id="KW-0597">Phosphoprotein</keyword>
<dbReference type="Pfam" id="PF01035">
    <property type="entry name" value="DNA_binding_1"/>
    <property type="match status" value="1"/>
</dbReference>
<sequence length="195" mass="21415">MVCEKAVEVFSLISPIGEMIMKICPQGLHSLSQCDQICDTNFHPQGGQDVVLIGKESGNDNVQKHVEDCIGWLNAYFTDVRRVTYMHMPDICVARDMGSFQERVWFALAKNIGPGQTVSYGELAKMVNSPGASQAVGNAMAANPLQILVPCHRVIRSDGSLGQYARGKKNSVKNWLLEHEGLNIVKNKVATLKSI</sequence>
<evidence type="ECO:0000256" key="3">
    <source>
        <dbReference type="ARBA" id="ARBA00003317"/>
    </source>
</evidence>
<dbReference type="InterPro" id="IPR036217">
    <property type="entry name" value="MethylDNA_cys_MeTrfase_DNAb"/>
</dbReference>
<evidence type="ECO:0000256" key="15">
    <source>
        <dbReference type="ARBA" id="ARBA00023204"/>
    </source>
</evidence>
<keyword evidence="15" id="KW-0234">DNA repair</keyword>
<keyword evidence="13" id="KW-0862">Zinc</keyword>
<evidence type="ECO:0000256" key="16">
    <source>
        <dbReference type="ARBA" id="ARBA00023242"/>
    </source>
</evidence>
<evidence type="ECO:0000259" key="20">
    <source>
        <dbReference type="Pfam" id="PF01035"/>
    </source>
</evidence>
<feature type="domain" description="Methylated-DNA-[protein]-cysteine S-methyltransferase DNA binding" evidence="20">
    <location>
        <begin position="99"/>
        <end position="181"/>
    </location>
</feature>
<keyword evidence="16" id="KW-0539">Nucleus</keyword>
<dbReference type="GO" id="GO:0003677">
    <property type="term" value="F:DNA binding"/>
    <property type="evidence" value="ECO:0007669"/>
    <property type="project" value="UniProtKB-KW"/>
</dbReference>
<dbReference type="FunFam" id="3.30.160.70:FF:000001">
    <property type="entry name" value="Methylated-DNA--protein-cysteine methyltransferase"/>
    <property type="match status" value="1"/>
</dbReference>
<dbReference type="PROSITE" id="PS00374">
    <property type="entry name" value="MGMT"/>
    <property type="match status" value="1"/>
</dbReference>
<dbReference type="SUPFAM" id="SSF53155">
    <property type="entry name" value="Methylated DNA-protein cysteine methyltransferase domain"/>
    <property type="match status" value="1"/>
</dbReference>
<dbReference type="GO" id="GO:0003908">
    <property type="term" value="F:methylated-DNA-[protein]-cysteine S-methyltransferase activity"/>
    <property type="evidence" value="ECO:0007669"/>
    <property type="project" value="UniProtKB-EC"/>
</dbReference>
<dbReference type="Gene3D" id="3.30.160.70">
    <property type="entry name" value="Methylated DNA-protein cysteine methyltransferase domain"/>
    <property type="match status" value="1"/>
</dbReference>
<proteinExistence type="evidence at transcript level"/>
<evidence type="ECO:0000256" key="13">
    <source>
        <dbReference type="ARBA" id="ARBA00022833"/>
    </source>
</evidence>
<reference evidence="21" key="2">
    <citation type="submission" date="2017-10" db="EMBL/GenBank/DDBJ databases">
        <title>High Expression of DNA Repair Genes in Long-Lived Termite King.</title>
        <authorList>
            <person name="Tasaki E."/>
            <person name="Mitaka Y."/>
            <person name="Nozaki T."/>
            <person name="Kobayashi K."/>
            <person name="Matsuura K."/>
            <person name="Iuchi Y."/>
        </authorList>
    </citation>
    <scope>NUCLEOTIDE SEQUENCE</scope>
</reference>
<evidence type="ECO:0000256" key="19">
    <source>
        <dbReference type="ARBA" id="ARBA00049348"/>
    </source>
</evidence>
<dbReference type="EMBL" id="FX985837">
    <property type="protein sequence ID" value="BBA93724.1"/>
    <property type="molecule type" value="mRNA"/>
</dbReference>
<dbReference type="GO" id="GO:0006281">
    <property type="term" value="P:DNA repair"/>
    <property type="evidence" value="ECO:0007669"/>
    <property type="project" value="UniProtKB-KW"/>
</dbReference>
<comment type="function">
    <text evidence="3">Involved in the cellular defense against the biological effects of O6-methylguanine (O6-MeG) and O4-methylthymine (O4-MeT) in DNA. Repairs the methylated nucleobase in DNA by stoichiometrically transferring the methyl group to a cysteine residue in the enzyme. This is a suicide reaction: the enzyme is irreversibly inactivated.</text>
</comment>
<evidence type="ECO:0000256" key="5">
    <source>
        <dbReference type="ARBA" id="ARBA00008711"/>
    </source>
</evidence>
<evidence type="ECO:0000256" key="1">
    <source>
        <dbReference type="ARBA" id="ARBA00001286"/>
    </source>
</evidence>
<dbReference type="Gene3D" id="1.10.10.10">
    <property type="entry name" value="Winged helix-like DNA-binding domain superfamily/Winged helix DNA-binding domain"/>
    <property type="match status" value="1"/>
</dbReference>
<comment type="subcellular location">
    <subcellularLocation>
        <location evidence="4">Nucleus</location>
    </subcellularLocation>
</comment>
<evidence type="ECO:0000313" key="21">
    <source>
        <dbReference type="EMBL" id="BBA93724.1"/>
    </source>
</evidence>
<dbReference type="InterPro" id="IPR036388">
    <property type="entry name" value="WH-like_DNA-bd_sf"/>
</dbReference>
<evidence type="ECO:0000256" key="11">
    <source>
        <dbReference type="ARBA" id="ARBA00022723"/>
    </source>
</evidence>
<evidence type="ECO:0000256" key="7">
    <source>
        <dbReference type="ARBA" id="ARBA00015377"/>
    </source>
</evidence>
<dbReference type="SUPFAM" id="SSF46767">
    <property type="entry name" value="Methylated DNA-protein cysteine methyltransferase, C-terminal domain"/>
    <property type="match status" value="1"/>
</dbReference>